<dbReference type="GO" id="GO:0042597">
    <property type="term" value="C:periplasmic space"/>
    <property type="evidence" value="ECO:0007669"/>
    <property type="project" value="UniProtKB-SubCell"/>
</dbReference>
<evidence type="ECO:0000313" key="11">
    <source>
        <dbReference type="Proteomes" id="UP000183794"/>
    </source>
</evidence>
<dbReference type="OrthoDB" id="9769319at2"/>
<comment type="function">
    <text evidence="5">Required for the activity of the bacterial periplasmic transport system of putrescine.</text>
</comment>
<dbReference type="SUPFAM" id="SSF53850">
    <property type="entry name" value="Periplasmic binding protein-like II"/>
    <property type="match status" value="1"/>
</dbReference>
<comment type="similarity">
    <text evidence="5">Belongs to the bacterial solute-binding protein PotD/PotF family.</text>
</comment>
<dbReference type="EMBL" id="FPLD01000102">
    <property type="protein sequence ID" value="SGZ12853.1"/>
    <property type="molecule type" value="Genomic_DNA"/>
</dbReference>
<evidence type="ECO:0000256" key="5">
    <source>
        <dbReference type="PIRNR" id="PIRNR019574"/>
    </source>
</evidence>
<dbReference type="InterPro" id="IPR001188">
    <property type="entry name" value="Sperm_putr-bd"/>
</dbReference>
<dbReference type="HOGENOM" id="CLU_026974_1_3_6"/>
<dbReference type="PRINTS" id="PR00909">
    <property type="entry name" value="SPERMDNBNDNG"/>
</dbReference>
<gene>
    <name evidence="8" type="ORF">MT2528_3695</name>
    <name evidence="9" type="ORF">NVI5450_3893</name>
</gene>
<dbReference type="PANTHER" id="PTHR30222">
    <property type="entry name" value="SPERMIDINE/PUTRESCINE-BINDING PERIPLASMIC PROTEIN"/>
    <property type="match status" value="1"/>
</dbReference>
<dbReference type="PATRIC" id="fig|80854.5.peg.2410"/>
<evidence type="ECO:0000256" key="4">
    <source>
        <dbReference type="ARBA" id="ARBA00022764"/>
    </source>
</evidence>
<evidence type="ECO:0000256" key="2">
    <source>
        <dbReference type="ARBA" id="ARBA00022448"/>
    </source>
</evidence>
<reference evidence="9 11" key="2">
    <citation type="submission" date="2016-11" db="EMBL/GenBank/DDBJ databases">
        <authorList>
            <person name="Jaros S."/>
            <person name="Januszkiewicz K."/>
            <person name="Wedrychowicz H."/>
        </authorList>
    </citation>
    <scope>NUCLEOTIDE SEQUENCE [LARGE SCALE GENOMIC DNA]</scope>
    <source>
        <strain evidence="9">NVI 5450</strain>
    </source>
</reference>
<dbReference type="Gene3D" id="3.40.190.10">
    <property type="entry name" value="Periplasmic binding protein-like II"/>
    <property type="match status" value="2"/>
</dbReference>
<sequence length="344" mass="38825">MFKSTVKCIAAALLFSNSAYATTINFYNWSEYIPPGLLARFTEETGIKVVYSTYESNESMYAKLKTYDKNGYDLVVPSTYFISKMTKEGMLQEIDHKKLTNFGNLDPSLLNKEYDLGNRYSIPYIWGATGIGVNTADIELASVTSWTDLWDPKWEGQLLLTDDAREIFHMALKIQGHSANTQNEEELAQAYELLKKLMPNVLVFNSDTPANPYIAGEVEFGMIWNGSTYMAQQEDSDITMVYPKEGAVFWMDSLAIPKNAKNVDAVHKLIDFLLRPEVAAEVALEIGYPTPNKAAKKLLPKAFTENKIVFPDAETIANGEFHSDVGEANIIYERYYEKLKAQNL</sequence>
<evidence type="ECO:0000313" key="9">
    <source>
        <dbReference type="EMBL" id="SGZ12853.1"/>
    </source>
</evidence>
<keyword evidence="10" id="KW-1185">Reference proteome</keyword>
<dbReference type="KEGG" id="mvs:MVIS_2259"/>
<evidence type="ECO:0000256" key="1">
    <source>
        <dbReference type="ARBA" id="ARBA00004418"/>
    </source>
</evidence>
<protein>
    <recommendedName>
        <fullName evidence="5">Putrescine-binding periplasmic protein</fullName>
    </recommendedName>
</protein>
<dbReference type="Proteomes" id="UP000182660">
    <property type="component" value="Unassembled WGS sequence"/>
</dbReference>
<comment type="subcellular location">
    <subcellularLocation>
        <location evidence="1 5">Periplasm</location>
    </subcellularLocation>
</comment>
<evidence type="ECO:0000256" key="3">
    <source>
        <dbReference type="ARBA" id="ARBA00022729"/>
    </source>
</evidence>
<organism evidence="9 11">
    <name type="scientific">Moritella viscosa</name>
    <dbReference type="NCBI Taxonomy" id="80854"/>
    <lineage>
        <taxon>Bacteria</taxon>
        <taxon>Pseudomonadati</taxon>
        <taxon>Pseudomonadota</taxon>
        <taxon>Gammaproteobacteria</taxon>
        <taxon>Alteromonadales</taxon>
        <taxon>Moritellaceae</taxon>
        <taxon>Moritella</taxon>
    </lineage>
</organism>
<dbReference type="AlphaFoldDB" id="A0A090IGV1"/>
<evidence type="ECO:0000313" key="10">
    <source>
        <dbReference type="Proteomes" id="UP000182660"/>
    </source>
</evidence>
<dbReference type="PANTHER" id="PTHR30222:SF17">
    <property type="entry name" value="SPERMIDINE_PUTRESCINE-BINDING PERIPLASMIC PROTEIN"/>
    <property type="match status" value="1"/>
</dbReference>
<feature type="binding site" evidence="6">
    <location>
        <begin position="163"/>
        <end position="166"/>
    </location>
    <ligand>
        <name>spermidine</name>
        <dbReference type="ChEBI" id="CHEBI:57834"/>
    </ligand>
</feature>
<dbReference type="InterPro" id="IPR006059">
    <property type="entry name" value="SBP"/>
</dbReference>
<feature type="signal peptide" evidence="7">
    <location>
        <begin position="1"/>
        <end position="21"/>
    </location>
</feature>
<accession>A0A090IGV1</accession>
<keyword evidence="3 7" id="KW-0732">Signal</keyword>
<reference evidence="8 10" key="1">
    <citation type="submission" date="2016-11" db="EMBL/GenBank/DDBJ databases">
        <authorList>
            <person name="Klemetsen T."/>
        </authorList>
    </citation>
    <scope>NUCLEOTIDE SEQUENCE [LARGE SCALE GENOMIC DNA]</scope>
    <source>
        <strain evidence="8">MT 2528</strain>
    </source>
</reference>
<keyword evidence="2 5" id="KW-0813">Transport</keyword>
<dbReference type="GO" id="GO:0015846">
    <property type="term" value="P:polyamine transport"/>
    <property type="evidence" value="ECO:0007669"/>
    <property type="project" value="InterPro"/>
</dbReference>
<keyword evidence="4 5" id="KW-0574">Periplasm</keyword>
<dbReference type="RefSeq" id="WP_045110456.1">
    <property type="nucleotide sequence ID" value="NZ_CAWQZC010000025.1"/>
</dbReference>
<dbReference type="GO" id="GO:0019808">
    <property type="term" value="F:polyamine binding"/>
    <property type="evidence" value="ECO:0007669"/>
    <property type="project" value="InterPro"/>
</dbReference>
<feature type="chain" id="PRO_5015029924" description="Putrescine-binding periplasmic protein" evidence="7">
    <location>
        <begin position="22"/>
        <end position="344"/>
    </location>
</feature>
<dbReference type="EMBL" id="FPLJ01000079">
    <property type="protein sequence ID" value="SGY98713.1"/>
    <property type="molecule type" value="Genomic_DNA"/>
</dbReference>
<evidence type="ECO:0000313" key="8">
    <source>
        <dbReference type="EMBL" id="SGY98713.1"/>
    </source>
</evidence>
<feature type="binding site" evidence="6">
    <location>
        <position position="31"/>
    </location>
    <ligand>
        <name>spermidine</name>
        <dbReference type="ChEBI" id="CHEBI:57834"/>
    </ligand>
</feature>
<evidence type="ECO:0000256" key="7">
    <source>
        <dbReference type="SAM" id="SignalP"/>
    </source>
</evidence>
<dbReference type="PIRSF" id="PIRSF019574">
    <property type="entry name" value="Periplasmic_polyamine_BP"/>
    <property type="match status" value="1"/>
</dbReference>
<dbReference type="Proteomes" id="UP000183794">
    <property type="component" value="Unassembled WGS sequence"/>
</dbReference>
<evidence type="ECO:0000256" key="6">
    <source>
        <dbReference type="PIRSR" id="PIRSR019574-1"/>
    </source>
</evidence>
<dbReference type="GeneID" id="61297510"/>
<dbReference type="STRING" id="80854.MVIS_2259"/>
<proteinExistence type="inferred from homology"/>
<name>A0A090IGV1_9GAMM</name>
<feature type="binding site" evidence="6">
    <location>
        <position position="80"/>
    </location>
    <ligand>
        <name>spermidine</name>
        <dbReference type="ChEBI" id="CHEBI:57834"/>
    </ligand>
</feature>
<dbReference type="Pfam" id="PF13416">
    <property type="entry name" value="SBP_bac_8"/>
    <property type="match status" value="1"/>
</dbReference>